<dbReference type="EMBL" id="SRRZ01000088">
    <property type="protein sequence ID" value="NQE36524.1"/>
    <property type="molecule type" value="Genomic_DNA"/>
</dbReference>
<dbReference type="InterPro" id="IPR003661">
    <property type="entry name" value="HisK_dim/P_dom"/>
</dbReference>
<evidence type="ECO:0000256" key="6">
    <source>
        <dbReference type="PROSITE-ProRule" id="PRU00169"/>
    </source>
</evidence>
<keyword evidence="3 6" id="KW-0597">Phosphoprotein</keyword>
<dbReference type="InterPro" id="IPR011006">
    <property type="entry name" value="CheY-like_superfamily"/>
</dbReference>
<keyword evidence="10" id="KW-0808">Transferase</keyword>
<evidence type="ECO:0000256" key="2">
    <source>
        <dbReference type="ARBA" id="ARBA00012438"/>
    </source>
</evidence>
<feature type="modified residue" description="4-aspartylphosphate" evidence="6">
    <location>
        <position position="61"/>
    </location>
</feature>
<dbReference type="InterPro" id="IPR001789">
    <property type="entry name" value="Sig_transdc_resp-reg_receiver"/>
</dbReference>
<dbReference type="InterPro" id="IPR036890">
    <property type="entry name" value="HATPase_C_sf"/>
</dbReference>
<keyword evidence="4" id="KW-0418">Kinase</keyword>
<dbReference type="Pfam" id="PF00072">
    <property type="entry name" value="Response_reg"/>
    <property type="match status" value="1"/>
</dbReference>
<dbReference type="SUPFAM" id="SSF55874">
    <property type="entry name" value="ATPase domain of HSP90 chaperone/DNA topoisomerase II/histidine kinase"/>
    <property type="match status" value="1"/>
</dbReference>
<sequence>MNSQQLESHFANLLVVDDTPDNLRLLSTMLSDKGYKVRGVINGEMALKAARSTPPDLILLDITMPQMNGYEVCQHLKADCRTSGIPVIFLSALDQVLDKVTAFAVGGVDYITKPFHLEEVLARVENQLALQRLQKQLHEQNARLQESEAKEREKSQQLELTLQQLQHTQAQLIQSEKMSSLGNVVAGVAHEINNPISFIKGNLSPVTEYTEDLLRLVQLYAEDFPNPTAAIQEQLEAMDLTFLRNDLPKLIVSMRIGADRIEEIVQSLRNFSRLDEAELKAVDIHEGLESTLMILQHRLKDEADQTIIQVVKEYEDLPKIECYAGQMNQVFMNILTNAIDALQSQKSWAKEPDDNSPIPTITICTKLLSDLKVGIDITDNGPGITEDIQQRIFEPFFTRKEVGQGKGLGLSISYAIVVDNHGGQIRCLSVPAQGATLAIEIPIHHF</sequence>
<feature type="domain" description="Response regulatory" evidence="9">
    <location>
        <begin position="12"/>
        <end position="128"/>
    </location>
</feature>
<evidence type="ECO:0000259" key="8">
    <source>
        <dbReference type="PROSITE" id="PS50109"/>
    </source>
</evidence>
<dbReference type="Gene3D" id="3.30.565.10">
    <property type="entry name" value="Histidine kinase-like ATPase, C-terminal domain"/>
    <property type="match status" value="1"/>
</dbReference>
<dbReference type="SUPFAM" id="SSF52172">
    <property type="entry name" value="CheY-like"/>
    <property type="match status" value="1"/>
</dbReference>
<dbReference type="SMART" id="SM00448">
    <property type="entry name" value="REC"/>
    <property type="match status" value="1"/>
</dbReference>
<evidence type="ECO:0000256" key="3">
    <source>
        <dbReference type="ARBA" id="ARBA00022553"/>
    </source>
</evidence>
<name>A0ABX2D1K4_9CYAN</name>
<feature type="domain" description="Histidine kinase" evidence="8">
    <location>
        <begin position="187"/>
        <end position="445"/>
    </location>
</feature>
<reference evidence="10 11" key="1">
    <citation type="journal article" date="2020" name="Sci. Rep.">
        <title>A novel cyanobacterial geosmin producer, revising GeoA distribution and dispersion patterns in Bacteria.</title>
        <authorList>
            <person name="Churro C."/>
            <person name="Semedo-Aguiar A.P."/>
            <person name="Silva A.D."/>
            <person name="Pereira-Leal J.B."/>
            <person name="Leite R.B."/>
        </authorList>
    </citation>
    <scope>NUCLEOTIDE SEQUENCE [LARGE SCALE GENOMIC DNA]</scope>
    <source>
        <strain evidence="10 11">IPMA8</strain>
    </source>
</reference>
<gene>
    <name evidence="10" type="primary">zraS_5</name>
    <name evidence="10" type="ORF">E5S67_04289</name>
</gene>
<dbReference type="InterPro" id="IPR036097">
    <property type="entry name" value="HisK_dim/P_sf"/>
</dbReference>
<proteinExistence type="predicted"/>
<comment type="catalytic activity">
    <reaction evidence="1">
        <text>ATP + protein L-histidine = ADP + protein N-phospho-L-histidine.</text>
        <dbReference type="EC" id="2.7.13.3"/>
    </reaction>
</comment>
<feature type="coiled-coil region" evidence="7">
    <location>
        <begin position="121"/>
        <end position="168"/>
    </location>
</feature>
<evidence type="ECO:0000256" key="1">
    <source>
        <dbReference type="ARBA" id="ARBA00000085"/>
    </source>
</evidence>
<dbReference type="PROSITE" id="PS50110">
    <property type="entry name" value="RESPONSE_REGULATORY"/>
    <property type="match status" value="1"/>
</dbReference>
<dbReference type="SMART" id="SM00387">
    <property type="entry name" value="HATPase_c"/>
    <property type="match status" value="1"/>
</dbReference>
<protein>
    <recommendedName>
        <fullName evidence="2">histidine kinase</fullName>
        <ecNumber evidence="2">2.7.13.3</ecNumber>
    </recommendedName>
</protein>
<dbReference type="PRINTS" id="PR00344">
    <property type="entry name" value="BCTRLSENSOR"/>
</dbReference>
<dbReference type="GO" id="GO:0004673">
    <property type="term" value="F:protein histidine kinase activity"/>
    <property type="evidence" value="ECO:0007669"/>
    <property type="project" value="UniProtKB-EC"/>
</dbReference>
<evidence type="ECO:0000313" key="10">
    <source>
        <dbReference type="EMBL" id="NQE36524.1"/>
    </source>
</evidence>
<dbReference type="SUPFAM" id="SSF47384">
    <property type="entry name" value="Homodimeric domain of signal transducing histidine kinase"/>
    <property type="match status" value="1"/>
</dbReference>
<evidence type="ECO:0000313" key="11">
    <source>
        <dbReference type="Proteomes" id="UP000702425"/>
    </source>
</evidence>
<dbReference type="Proteomes" id="UP000702425">
    <property type="component" value="Unassembled WGS sequence"/>
</dbReference>
<dbReference type="PROSITE" id="PS50109">
    <property type="entry name" value="HIS_KIN"/>
    <property type="match status" value="1"/>
</dbReference>
<evidence type="ECO:0000256" key="7">
    <source>
        <dbReference type="SAM" id="Coils"/>
    </source>
</evidence>
<dbReference type="InterPro" id="IPR003594">
    <property type="entry name" value="HATPase_dom"/>
</dbReference>
<organism evidence="10 11">
    <name type="scientific">Microcoleus asticus IPMA8</name>
    <dbReference type="NCBI Taxonomy" id="2563858"/>
    <lineage>
        <taxon>Bacteria</taxon>
        <taxon>Bacillati</taxon>
        <taxon>Cyanobacteriota</taxon>
        <taxon>Cyanophyceae</taxon>
        <taxon>Oscillatoriophycideae</taxon>
        <taxon>Oscillatoriales</taxon>
        <taxon>Microcoleaceae</taxon>
        <taxon>Microcoleus</taxon>
        <taxon>Microcoleus asticus</taxon>
    </lineage>
</organism>
<dbReference type="PANTHER" id="PTHR43065">
    <property type="entry name" value="SENSOR HISTIDINE KINASE"/>
    <property type="match status" value="1"/>
</dbReference>
<dbReference type="InterPro" id="IPR004358">
    <property type="entry name" value="Sig_transdc_His_kin-like_C"/>
</dbReference>
<dbReference type="Pfam" id="PF02518">
    <property type="entry name" value="HATPase_c"/>
    <property type="match status" value="1"/>
</dbReference>
<accession>A0ABX2D1K4</accession>
<keyword evidence="11" id="KW-1185">Reference proteome</keyword>
<dbReference type="PANTHER" id="PTHR43065:SF50">
    <property type="entry name" value="HISTIDINE KINASE"/>
    <property type="match status" value="1"/>
</dbReference>
<evidence type="ECO:0000259" key="9">
    <source>
        <dbReference type="PROSITE" id="PS50110"/>
    </source>
</evidence>
<dbReference type="CDD" id="cd19920">
    <property type="entry name" value="REC_PA4781-like"/>
    <property type="match status" value="1"/>
</dbReference>
<keyword evidence="5" id="KW-0902">Two-component regulatory system</keyword>
<dbReference type="Gene3D" id="1.10.287.130">
    <property type="match status" value="1"/>
</dbReference>
<dbReference type="InterPro" id="IPR005467">
    <property type="entry name" value="His_kinase_dom"/>
</dbReference>
<dbReference type="EC" id="2.7.13.3" evidence="2"/>
<dbReference type="CDD" id="cd00082">
    <property type="entry name" value="HisKA"/>
    <property type="match status" value="1"/>
</dbReference>
<evidence type="ECO:0000256" key="5">
    <source>
        <dbReference type="ARBA" id="ARBA00023012"/>
    </source>
</evidence>
<evidence type="ECO:0000256" key="4">
    <source>
        <dbReference type="ARBA" id="ARBA00022777"/>
    </source>
</evidence>
<dbReference type="Gene3D" id="3.40.50.2300">
    <property type="match status" value="1"/>
</dbReference>
<keyword evidence="7" id="KW-0175">Coiled coil</keyword>
<comment type="caution">
    <text evidence="10">The sequence shown here is derived from an EMBL/GenBank/DDBJ whole genome shotgun (WGS) entry which is preliminary data.</text>
</comment>
<dbReference type="RefSeq" id="WP_172190418.1">
    <property type="nucleotide sequence ID" value="NZ_CAWPPK010000305.1"/>
</dbReference>